<dbReference type="InterPro" id="IPR052544">
    <property type="entry name" value="Bacteriocin_Proc_Enz"/>
</dbReference>
<comment type="caution">
    <text evidence="2">The sequence shown here is derived from an EMBL/GenBank/DDBJ whole genome shotgun (WGS) entry which is preliminary data.</text>
</comment>
<dbReference type="RefSeq" id="WP_247381001.1">
    <property type="nucleotide sequence ID" value="NZ_JALLGV010000009.1"/>
</dbReference>
<dbReference type="Proteomes" id="UP001597119">
    <property type="component" value="Unassembled WGS sequence"/>
</dbReference>
<dbReference type="CDD" id="cd02142">
    <property type="entry name" value="McbC_SagB-like_oxidoreductase"/>
    <property type="match status" value="1"/>
</dbReference>
<gene>
    <name evidence="2" type="ORF">ACFR9U_21145</name>
</gene>
<dbReference type="Pfam" id="PF00881">
    <property type="entry name" value="Nitroreductase"/>
    <property type="match status" value="1"/>
</dbReference>
<dbReference type="PROSITE" id="PS51318">
    <property type="entry name" value="TAT"/>
    <property type="match status" value="1"/>
</dbReference>
<accession>A0ABD6CHF9</accession>
<dbReference type="InterPro" id="IPR020051">
    <property type="entry name" value="SagB-type_dehydrogenase"/>
</dbReference>
<keyword evidence="3" id="KW-1185">Reference proteome</keyword>
<protein>
    <submittedName>
        <fullName evidence="2">SagB/ThcOx family dehydrogenase</fullName>
    </submittedName>
</protein>
<dbReference type="SUPFAM" id="SSF55469">
    <property type="entry name" value="FMN-dependent nitroreductase-like"/>
    <property type="match status" value="1"/>
</dbReference>
<dbReference type="AlphaFoldDB" id="A0ABD6CHF9"/>
<name>A0ABD6CHF9_9EURY</name>
<proteinExistence type="predicted"/>
<evidence type="ECO:0000313" key="3">
    <source>
        <dbReference type="Proteomes" id="UP001597119"/>
    </source>
</evidence>
<feature type="domain" description="Nitroreductase" evidence="1">
    <location>
        <begin position="60"/>
        <end position="239"/>
    </location>
</feature>
<dbReference type="Gene3D" id="3.40.109.10">
    <property type="entry name" value="NADH Oxidase"/>
    <property type="match status" value="1"/>
</dbReference>
<dbReference type="InterPro" id="IPR006311">
    <property type="entry name" value="TAT_signal"/>
</dbReference>
<sequence length="242" mass="26365">MAPTRLSRQDLLRTFALGIGSVALSVLLRRFDRAAAQQGGNRIRLPEPSREGDTSVEAAISARRSRRSYRRDPLDLATVSQLLWAAQGITEPSTGHRAAPSAGATYPLELYVVVGDPGVAGLDAGVYRYDVERHGLERLATGNRQSDLRAAALDQEWVGQGAIDVVVCADDERTTAKYGPRGKERYVPMEAGHVGENLYLQAESLDLAMVTVGAFRDERVRELVDAPQAQRPLYVIPIGART</sequence>
<evidence type="ECO:0000313" key="2">
    <source>
        <dbReference type="EMBL" id="MFD1589491.1"/>
    </source>
</evidence>
<dbReference type="NCBIfam" id="TIGR03605">
    <property type="entry name" value="antibiot_sagB"/>
    <property type="match status" value="1"/>
</dbReference>
<organism evidence="2 3">
    <name type="scientific">Halorientalis brevis</name>
    <dbReference type="NCBI Taxonomy" id="1126241"/>
    <lineage>
        <taxon>Archaea</taxon>
        <taxon>Methanobacteriati</taxon>
        <taxon>Methanobacteriota</taxon>
        <taxon>Stenosarchaea group</taxon>
        <taxon>Halobacteria</taxon>
        <taxon>Halobacteriales</taxon>
        <taxon>Haloarculaceae</taxon>
        <taxon>Halorientalis</taxon>
    </lineage>
</organism>
<dbReference type="InterPro" id="IPR000415">
    <property type="entry name" value="Nitroreductase-like"/>
</dbReference>
<dbReference type="InterPro" id="IPR029479">
    <property type="entry name" value="Nitroreductase"/>
</dbReference>
<reference evidence="2 3" key="1">
    <citation type="journal article" date="2019" name="Int. J. Syst. Evol. Microbiol.">
        <title>The Global Catalogue of Microorganisms (GCM) 10K type strain sequencing project: providing services to taxonomists for standard genome sequencing and annotation.</title>
        <authorList>
            <consortium name="The Broad Institute Genomics Platform"/>
            <consortium name="The Broad Institute Genome Sequencing Center for Infectious Disease"/>
            <person name="Wu L."/>
            <person name="Ma J."/>
        </authorList>
    </citation>
    <scope>NUCLEOTIDE SEQUENCE [LARGE SCALE GENOMIC DNA]</scope>
    <source>
        <strain evidence="2 3">CGMCC 1.12125</strain>
    </source>
</reference>
<dbReference type="PANTHER" id="PTHR43745">
    <property type="entry name" value="NITROREDUCTASE MJ1384-RELATED"/>
    <property type="match status" value="1"/>
</dbReference>
<dbReference type="EMBL" id="JBHUDJ010000015">
    <property type="protein sequence ID" value="MFD1589491.1"/>
    <property type="molecule type" value="Genomic_DNA"/>
</dbReference>
<dbReference type="PANTHER" id="PTHR43745:SF2">
    <property type="entry name" value="NITROREDUCTASE MJ1384-RELATED"/>
    <property type="match status" value="1"/>
</dbReference>
<evidence type="ECO:0000259" key="1">
    <source>
        <dbReference type="Pfam" id="PF00881"/>
    </source>
</evidence>